<feature type="domain" description="Lcl C-terminal" evidence="1">
    <location>
        <begin position="29"/>
        <end position="150"/>
    </location>
</feature>
<organism evidence="2 5">
    <name type="scientific">Poseidonibacter ostreae</name>
    <dbReference type="NCBI Taxonomy" id="2654171"/>
    <lineage>
        <taxon>Bacteria</taxon>
        <taxon>Pseudomonadati</taxon>
        <taxon>Campylobacterota</taxon>
        <taxon>Epsilonproteobacteria</taxon>
        <taxon>Campylobacterales</taxon>
        <taxon>Arcobacteraceae</taxon>
        <taxon>Poseidonibacter</taxon>
    </lineage>
</organism>
<gene>
    <name evidence="3" type="ORF">GBG18_10195</name>
    <name evidence="2" type="ORF">GBG19_12855</name>
</gene>
<proteinExistence type="predicted"/>
<protein>
    <submittedName>
        <fullName evidence="2">DUF1566 domain-containing protein</fullName>
    </submittedName>
</protein>
<dbReference type="EMBL" id="WFKJ01000031">
    <property type="protein sequence ID" value="KAB7889806.1"/>
    <property type="molecule type" value="Genomic_DNA"/>
</dbReference>
<name>A0A6L4WPL0_9BACT</name>
<evidence type="ECO:0000313" key="3">
    <source>
        <dbReference type="EMBL" id="KAB7889806.1"/>
    </source>
</evidence>
<dbReference type="Pfam" id="PF07603">
    <property type="entry name" value="Lcl_C"/>
    <property type="match status" value="1"/>
</dbReference>
<dbReference type="Proteomes" id="UP000461010">
    <property type="component" value="Unassembled WGS sequence"/>
</dbReference>
<evidence type="ECO:0000313" key="4">
    <source>
        <dbReference type="Proteomes" id="UP000461010"/>
    </source>
</evidence>
<reference evidence="4 5" key="1">
    <citation type="submission" date="2019-10" db="EMBL/GenBank/DDBJ databases">
        <title>Poseidonibacter ostreae sp. nov., isolated from the gut of the Ostrea denselamellosa.</title>
        <authorList>
            <person name="Choi A."/>
        </authorList>
    </citation>
    <scope>NUCLEOTIDE SEQUENCE [LARGE SCALE GENOMIC DNA]</scope>
    <source>
        <strain evidence="2 5">SJOD-M-33</strain>
        <strain evidence="3 4">SJOD-M-5</strain>
    </source>
</reference>
<dbReference type="RefSeq" id="WP_152190794.1">
    <property type="nucleotide sequence ID" value="NZ_WFKJ01000031.1"/>
</dbReference>
<accession>A0A6L4WPL0</accession>
<dbReference type="InterPro" id="IPR011460">
    <property type="entry name" value="Lcl_C"/>
</dbReference>
<keyword evidence="4" id="KW-1185">Reference proteome</keyword>
<dbReference type="AlphaFoldDB" id="A0A6L4WPL0"/>
<comment type="caution">
    <text evidence="2">The sequence shown here is derived from an EMBL/GenBank/DDBJ whole genome shotgun (WGS) entry which is preliminary data.</text>
</comment>
<evidence type="ECO:0000313" key="5">
    <source>
        <dbReference type="Proteomes" id="UP000472839"/>
    </source>
</evidence>
<dbReference type="EMBL" id="WFKK01000046">
    <property type="protein sequence ID" value="KAB7886108.1"/>
    <property type="molecule type" value="Genomic_DNA"/>
</dbReference>
<dbReference type="Proteomes" id="UP000472839">
    <property type="component" value="Unassembled WGS sequence"/>
</dbReference>
<evidence type="ECO:0000259" key="1">
    <source>
        <dbReference type="Pfam" id="PF07603"/>
    </source>
</evidence>
<sequence length="155" mass="18232">MNKLIYIFLSFFLISSLLAKSDFKRVGDTVIDNNLNLQWQDNPLSRDTKLFLADAIKHCNDLDFVGYKDWRLASYEELLSLGDYEVYKPTINDIFKFTASGHYWTVLYKTTQLGEHITLQDYTEVRRIYFSDGYSYDNDRTGKAYVRCVRSTLKD</sequence>
<evidence type="ECO:0000313" key="2">
    <source>
        <dbReference type="EMBL" id="KAB7886108.1"/>
    </source>
</evidence>